<dbReference type="AlphaFoldDB" id="A0A9P8VHI5"/>
<keyword evidence="3" id="KW-1185">Reference proteome</keyword>
<proteinExistence type="predicted"/>
<evidence type="ECO:0000313" key="3">
    <source>
        <dbReference type="Proteomes" id="UP000770015"/>
    </source>
</evidence>
<feature type="region of interest" description="Disordered" evidence="1">
    <location>
        <begin position="270"/>
        <end position="290"/>
    </location>
</feature>
<sequence>MSFQTIHQILSQPLLVDSPYRNVSHHTRSVFWITPADTSRWTGFTLENILAAYGDILGRTETNPPRARNDFAIRSLPSVKRMVVNYFHGLLPQPLEAGRQGLASRLGLGMGPIDMRQFGQVGAGRPLTMVTSGDEPLVIGAVRMQSDWSSEDPKGTQLFDQLLGYANQGSTRYGFAVTDAEFVVTQAYRHGDGMAIQYHTIPIDASGMDELTPALALWCLAMMALNRHHRAPVAEEETCSFNTWYKDIRDKGQVTYIHYLSGAVRATEPPQEGLKVLDMTEEPKSSSPSA</sequence>
<dbReference type="OrthoDB" id="4367324at2759"/>
<evidence type="ECO:0000313" key="2">
    <source>
        <dbReference type="EMBL" id="KAH6692543.1"/>
    </source>
</evidence>
<name>A0A9P8VHI5_9PEZI</name>
<reference evidence="2" key="1">
    <citation type="journal article" date="2021" name="Nat. Commun.">
        <title>Genetic determinants of endophytism in the Arabidopsis root mycobiome.</title>
        <authorList>
            <person name="Mesny F."/>
            <person name="Miyauchi S."/>
            <person name="Thiergart T."/>
            <person name="Pickel B."/>
            <person name="Atanasova L."/>
            <person name="Karlsson M."/>
            <person name="Huettel B."/>
            <person name="Barry K.W."/>
            <person name="Haridas S."/>
            <person name="Chen C."/>
            <person name="Bauer D."/>
            <person name="Andreopoulos W."/>
            <person name="Pangilinan J."/>
            <person name="LaButti K."/>
            <person name="Riley R."/>
            <person name="Lipzen A."/>
            <person name="Clum A."/>
            <person name="Drula E."/>
            <person name="Henrissat B."/>
            <person name="Kohler A."/>
            <person name="Grigoriev I.V."/>
            <person name="Martin F.M."/>
            <person name="Hacquard S."/>
        </authorList>
    </citation>
    <scope>NUCLEOTIDE SEQUENCE</scope>
    <source>
        <strain evidence="2">MPI-SDFR-AT-0117</strain>
    </source>
</reference>
<comment type="caution">
    <text evidence="2">The sequence shown here is derived from an EMBL/GenBank/DDBJ whole genome shotgun (WGS) entry which is preliminary data.</text>
</comment>
<evidence type="ECO:0000256" key="1">
    <source>
        <dbReference type="SAM" id="MobiDB-lite"/>
    </source>
</evidence>
<gene>
    <name evidence="2" type="ORF">F5X68DRAFT_188202</name>
</gene>
<accession>A0A9P8VHI5</accession>
<dbReference type="EMBL" id="JAGSXJ010000004">
    <property type="protein sequence ID" value="KAH6692543.1"/>
    <property type="molecule type" value="Genomic_DNA"/>
</dbReference>
<organism evidence="2 3">
    <name type="scientific">Plectosphaerella plurivora</name>
    <dbReference type="NCBI Taxonomy" id="936078"/>
    <lineage>
        <taxon>Eukaryota</taxon>
        <taxon>Fungi</taxon>
        <taxon>Dikarya</taxon>
        <taxon>Ascomycota</taxon>
        <taxon>Pezizomycotina</taxon>
        <taxon>Sordariomycetes</taxon>
        <taxon>Hypocreomycetidae</taxon>
        <taxon>Glomerellales</taxon>
        <taxon>Plectosphaerellaceae</taxon>
        <taxon>Plectosphaerella</taxon>
    </lineage>
</organism>
<protein>
    <submittedName>
        <fullName evidence="2">Uncharacterized protein</fullName>
    </submittedName>
</protein>
<dbReference type="Proteomes" id="UP000770015">
    <property type="component" value="Unassembled WGS sequence"/>
</dbReference>